<dbReference type="GO" id="GO:0016592">
    <property type="term" value="C:mediator complex"/>
    <property type="evidence" value="ECO:0007669"/>
    <property type="project" value="InterPro"/>
</dbReference>
<comment type="function">
    <text evidence="8">Component of the Mediator complex, a coactivator involved in the regulated transcription of nearly all RNA polymerase II-dependent genes. Mediator functions as a bridge to convey information from gene-specific regulatory proteins to the basal RNA polymerase II transcription machinery.</text>
</comment>
<dbReference type="Proteomes" id="UP000886523">
    <property type="component" value="Unassembled WGS sequence"/>
</dbReference>
<evidence type="ECO:0000256" key="7">
    <source>
        <dbReference type="ARBA" id="ARBA00023242"/>
    </source>
</evidence>
<evidence type="ECO:0000256" key="4">
    <source>
        <dbReference type="ARBA" id="ARBA00023015"/>
    </source>
</evidence>
<dbReference type="EMBL" id="MU128963">
    <property type="protein sequence ID" value="KAF9514201.1"/>
    <property type="molecule type" value="Genomic_DNA"/>
</dbReference>
<sequence length="271" mass="29870">EIVNPFPSPPSQYKLYTKTNLALLSLLRARTDTSVHDELSLEKQREVLADQSQGGYETFGDLWPVHPERHPTLEEGGITRLYPKGTDHRPALQKLLQTLLLEYHSLVGALLIPPPPILPDVPQEPLWAKHIDWIGLVALNMVAAVNELRPIQARGTLELARKNQLAARREETRAIHAKCDALTATLATLRLRAAEIGSPSGGSGDCDQAQRRIIDKTLSADEAVMSAEPMAIDGDLPAGILGARAGDEWDLVDLDQVWRWAEETHAFRTAG</sequence>
<evidence type="ECO:0000313" key="9">
    <source>
        <dbReference type="EMBL" id="KAF9514201.1"/>
    </source>
</evidence>
<evidence type="ECO:0000313" key="10">
    <source>
        <dbReference type="Proteomes" id="UP000886523"/>
    </source>
</evidence>
<keyword evidence="6 8" id="KW-0804">Transcription</keyword>
<evidence type="ECO:0000256" key="1">
    <source>
        <dbReference type="ARBA" id="ARBA00004123"/>
    </source>
</evidence>
<dbReference type="GO" id="GO:0006357">
    <property type="term" value="P:regulation of transcription by RNA polymerase II"/>
    <property type="evidence" value="ECO:0007669"/>
    <property type="project" value="InterPro"/>
</dbReference>
<keyword evidence="7 8" id="KW-0539">Nucleus</keyword>
<dbReference type="OrthoDB" id="10253553at2759"/>
<dbReference type="Gene3D" id="6.10.140.200">
    <property type="match status" value="1"/>
</dbReference>
<dbReference type="InterPro" id="IPR037212">
    <property type="entry name" value="Med7/Med21-like"/>
</dbReference>
<comment type="caution">
    <text evidence="9">The sequence shown here is derived from an EMBL/GenBank/DDBJ whole genome shotgun (WGS) entry which is preliminary data.</text>
</comment>
<gene>
    <name evidence="9" type="ORF">BS47DRAFT_1343289</name>
</gene>
<evidence type="ECO:0000256" key="2">
    <source>
        <dbReference type="ARBA" id="ARBA00009994"/>
    </source>
</evidence>
<dbReference type="PANTHER" id="PTHR21428:SF11">
    <property type="entry name" value="MEDIATOR OF RNA POLYMERASE II TRANSCRIPTION SUBUNIT 7"/>
    <property type="match status" value="1"/>
</dbReference>
<accession>A0A9P6B0N9</accession>
<evidence type="ECO:0000256" key="8">
    <source>
        <dbReference type="RuleBase" id="RU364060"/>
    </source>
</evidence>
<name>A0A9P6B0N9_9AGAM</name>
<dbReference type="InterPro" id="IPR009244">
    <property type="entry name" value="Mediatior_Med7"/>
</dbReference>
<comment type="subunit">
    <text evidence="8">Component of the Mediator complex.</text>
</comment>
<feature type="non-terminal residue" evidence="9">
    <location>
        <position position="1"/>
    </location>
</feature>
<keyword evidence="4 8" id="KW-0805">Transcription regulation</keyword>
<keyword evidence="10" id="KW-1185">Reference proteome</keyword>
<proteinExistence type="inferred from homology"/>
<protein>
    <recommendedName>
        <fullName evidence="3 8">Mediator of RNA polymerase II transcription subunit 7</fullName>
    </recommendedName>
</protein>
<reference evidence="9" key="1">
    <citation type="journal article" date="2020" name="Nat. Commun.">
        <title>Large-scale genome sequencing of mycorrhizal fungi provides insights into the early evolution of symbiotic traits.</title>
        <authorList>
            <person name="Miyauchi S."/>
            <person name="Kiss E."/>
            <person name="Kuo A."/>
            <person name="Drula E."/>
            <person name="Kohler A."/>
            <person name="Sanchez-Garcia M."/>
            <person name="Morin E."/>
            <person name="Andreopoulos B."/>
            <person name="Barry K.W."/>
            <person name="Bonito G."/>
            <person name="Buee M."/>
            <person name="Carver A."/>
            <person name="Chen C."/>
            <person name="Cichocki N."/>
            <person name="Clum A."/>
            <person name="Culley D."/>
            <person name="Crous P.W."/>
            <person name="Fauchery L."/>
            <person name="Girlanda M."/>
            <person name="Hayes R.D."/>
            <person name="Keri Z."/>
            <person name="LaButti K."/>
            <person name="Lipzen A."/>
            <person name="Lombard V."/>
            <person name="Magnuson J."/>
            <person name="Maillard F."/>
            <person name="Murat C."/>
            <person name="Nolan M."/>
            <person name="Ohm R.A."/>
            <person name="Pangilinan J."/>
            <person name="Pereira M.F."/>
            <person name="Perotto S."/>
            <person name="Peter M."/>
            <person name="Pfister S."/>
            <person name="Riley R."/>
            <person name="Sitrit Y."/>
            <person name="Stielow J.B."/>
            <person name="Szollosi G."/>
            <person name="Zifcakova L."/>
            <person name="Stursova M."/>
            <person name="Spatafora J.W."/>
            <person name="Tedersoo L."/>
            <person name="Vaario L.M."/>
            <person name="Yamada A."/>
            <person name="Yan M."/>
            <person name="Wang P."/>
            <person name="Xu J."/>
            <person name="Bruns T."/>
            <person name="Baldrian P."/>
            <person name="Vilgalys R."/>
            <person name="Dunand C."/>
            <person name="Henrissat B."/>
            <person name="Grigoriev I.V."/>
            <person name="Hibbett D."/>
            <person name="Nagy L.G."/>
            <person name="Martin F.M."/>
        </authorList>
    </citation>
    <scope>NUCLEOTIDE SEQUENCE</scope>
    <source>
        <strain evidence="9">UP504</strain>
    </source>
</reference>
<dbReference type="GO" id="GO:0003712">
    <property type="term" value="F:transcription coregulator activity"/>
    <property type="evidence" value="ECO:0007669"/>
    <property type="project" value="InterPro"/>
</dbReference>
<evidence type="ECO:0000256" key="6">
    <source>
        <dbReference type="ARBA" id="ARBA00023163"/>
    </source>
</evidence>
<comment type="subcellular location">
    <subcellularLocation>
        <location evidence="1 8">Nucleus</location>
    </subcellularLocation>
</comment>
<evidence type="ECO:0000256" key="3">
    <source>
        <dbReference type="ARBA" id="ARBA00020631"/>
    </source>
</evidence>
<dbReference type="SUPFAM" id="SSF140718">
    <property type="entry name" value="Mediator hinge subcomplex-like"/>
    <property type="match status" value="1"/>
</dbReference>
<dbReference type="GO" id="GO:0070847">
    <property type="term" value="C:core mediator complex"/>
    <property type="evidence" value="ECO:0007669"/>
    <property type="project" value="TreeGrafter"/>
</dbReference>
<dbReference type="Pfam" id="PF05983">
    <property type="entry name" value="Med7"/>
    <property type="match status" value="1"/>
</dbReference>
<evidence type="ECO:0000256" key="5">
    <source>
        <dbReference type="ARBA" id="ARBA00023159"/>
    </source>
</evidence>
<keyword evidence="5 8" id="KW-0010">Activator</keyword>
<dbReference type="AlphaFoldDB" id="A0A9P6B0N9"/>
<comment type="similarity">
    <text evidence="2 8">Belongs to the Mediator complex subunit 7 family.</text>
</comment>
<dbReference type="PANTHER" id="PTHR21428">
    <property type="entry name" value="MEDIATOR OF RNA POLYMERASE II TRANSCRIPTION SUBUNIT 7"/>
    <property type="match status" value="1"/>
</dbReference>
<organism evidence="9 10">
    <name type="scientific">Hydnum rufescens UP504</name>
    <dbReference type="NCBI Taxonomy" id="1448309"/>
    <lineage>
        <taxon>Eukaryota</taxon>
        <taxon>Fungi</taxon>
        <taxon>Dikarya</taxon>
        <taxon>Basidiomycota</taxon>
        <taxon>Agaricomycotina</taxon>
        <taxon>Agaricomycetes</taxon>
        <taxon>Cantharellales</taxon>
        <taxon>Hydnaceae</taxon>
        <taxon>Hydnum</taxon>
    </lineage>
</organism>
<dbReference type="InterPro" id="IPR044888">
    <property type="entry name" value="Mediatior_Med7_sf"/>
</dbReference>